<comment type="caution">
    <text evidence="2">The sequence shown here is derived from an EMBL/GenBank/DDBJ whole genome shotgun (WGS) entry which is preliminary data.</text>
</comment>
<dbReference type="PROSITE" id="PS50053">
    <property type="entry name" value="UBIQUITIN_2"/>
    <property type="match status" value="1"/>
</dbReference>
<gene>
    <name evidence="2" type="ORF">MERR_LOCUS49885</name>
</gene>
<organism evidence="2 3">
    <name type="scientific">Microthlaspi erraticum</name>
    <dbReference type="NCBI Taxonomy" id="1685480"/>
    <lineage>
        <taxon>Eukaryota</taxon>
        <taxon>Viridiplantae</taxon>
        <taxon>Streptophyta</taxon>
        <taxon>Embryophyta</taxon>
        <taxon>Tracheophyta</taxon>
        <taxon>Spermatophyta</taxon>
        <taxon>Magnoliopsida</taxon>
        <taxon>eudicotyledons</taxon>
        <taxon>Gunneridae</taxon>
        <taxon>Pentapetalae</taxon>
        <taxon>rosids</taxon>
        <taxon>malvids</taxon>
        <taxon>Brassicales</taxon>
        <taxon>Brassicaceae</taxon>
        <taxon>Coluteocarpeae</taxon>
        <taxon>Microthlaspi</taxon>
    </lineage>
</organism>
<dbReference type="OrthoDB" id="1090345at2759"/>
<dbReference type="Proteomes" id="UP000467841">
    <property type="component" value="Unassembled WGS sequence"/>
</dbReference>
<dbReference type="InterPro" id="IPR000626">
    <property type="entry name" value="Ubiquitin-like_dom"/>
</dbReference>
<accession>A0A6D2LCH6</accession>
<feature type="domain" description="Ubiquitin-like" evidence="1">
    <location>
        <begin position="10"/>
        <end position="64"/>
    </location>
</feature>
<reference evidence="2" key="1">
    <citation type="submission" date="2020-01" db="EMBL/GenBank/DDBJ databases">
        <authorList>
            <person name="Mishra B."/>
        </authorList>
    </citation>
    <scope>NUCLEOTIDE SEQUENCE [LARGE SCALE GENOMIC DNA]</scope>
</reference>
<evidence type="ECO:0000313" key="2">
    <source>
        <dbReference type="EMBL" id="CAA7062649.1"/>
    </source>
</evidence>
<dbReference type="EMBL" id="CACVBM020001940">
    <property type="protein sequence ID" value="CAA7062649.1"/>
    <property type="molecule type" value="Genomic_DNA"/>
</dbReference>
<dbReference type="Pfam" id="PF11976">
    <property type="entry name" value="Rad60-SLD"/>
    <property type="match status" value="1"/>
</dbReference>
<sequence>MYFRIRKEVELRLMMEAVSVKLGVEMSALRFHFDEKRIKANQTPNELELEDEFVIDVFVFQLGGCSFCHRR</sequence>
<evidence type="ECO:0000313" key="3">
    <source>
        <dbReference type="Proteomes" id="UP000467841"/>
    </source>
</evidence>
<dbReference type="SUPFAM" id="SSF54236">
    <property type="entry name" value="Ubiquitin-like"/>
    <property type="match status" value="1"/>
</dbReference>
<dbReference type="AlphaFoldDB" id="A0A6D2LCH6"/>
<proteinExistence type="predicted"/>
<dbReference type="InterPro" id="IPR022617">
    <property type="entry name" value="Rad60/SUMO-like_dom"/>
</dbReference>
<dbReference type="Gene3D" id="3.10.20.90">
    <property type="entry name" value="Phosphatidylinositol 3-kinase Catalytic Subunit, Chain A, domain 1"/>
    <property type="match status" value="1"/>
</dbReference>
<evidence type="ECO:0000259" key="1">
    <source>
        <dbReference type="PROSITE" id="PS50053"/>
    </source>
</evidence>
<dbReference type="InterPro" id="IPR029071">
    <property type="entry name" value="Ubiquitin-like_domsf"/>
</dbReference>
<name>A0A6D2LCH6_9BRAS</name>
<dbReference type="PANTHER" id="PTHR10562">
    <property type="entry name" value="SMALL UBIQUITIN-RELATED MODIFIER"/>
    <property type="match status" value="1"/>
</dbReference>
<keyword evidence="3" id="KW-1185">Reference proteome</keyword>
<protein>
    <recommendedName>
        <fullName evidence="1">Ubiquitin-like domain-containing protein</fullName>
    </recommendedName>
</protein>